<evidence type="ECO:0000256" key="1">
    <source>
        <dbReference type="SAM" id="MobiDB-lite"/>
    </source>
</evidence>
<name>A0A086K6A7_TOXGO</name>
<organism evidence="3 4">
    <name type="scientific">Toxoplasma gondii p89</name>
    <dbReference type="NCBI Taxonomy" id="943119"/>
    <lineage>
        <taxon>Eukaryota</taxon>
        <taxon>Sar</taxon>
        <taxon>Alveolata</taxon>
        <taxon>Apicomplexa</taxon>
        <taxon>Conoidasida</taxon>
        <taxon>Coccidia</taxon>
        <taxon>Eucoccidiorida</taxon>
        <taxon>Eimeriorina</taxon>
        <taxon>Sarcocystidae</taxon>
        <taxon>Toxoplasma</taxon>
    </lineage>
</organism>
<evidence type="ECO:0000256" key="2">
    <source>
        <dbReference type="SAM" id="Phobius"/>
    </source>
</evidence>
<evidence type="ECO:0000313" key="4">
    <source>
        <dbReference type="Proteomes" id="UP000028828"/>
    </source>
</evidence>
<keyword evidence="2" id="KW-0472">Membrane</keyword>
<reference evidence="3 4" key="1">
    <citation type="submission" date="2014-03" db="EMBL/GenBank/DDBJ databases">
        <authorList>
            <person name="Sibley D."/>
            <person name="Venepally P."/>
            <person name="Karamycheva S."/>
            <person name="Hadjithomas M."/>
            <person name="Khan A."/>
            <person name="Brunk B."/>
            <person name="Roos D."/>
            <person name="Caler E."/>
            <person name="Lorenzi H."/>
        </authorList>
    </citation>
    <scope>NUCLEOTIDE SEQUENCE [LARGE SCALE GENOMIC DNA]</scope>
    <source>
        <strain evidence="4">p89</strain>
    </source>
</reference>
<feature type="region of interest" description="Disordered" evidence="1">
    <location>
        <begin position="84"/>
        <end position="115"/>
    </location>
</feature>
<accession>A0A086K6A7</accession>
<feature type="transmembrane region" description="Helical" evidence="2">
    <location>
        <begin position="61"/>
        <end position="80"/>
    </location>
</feature>
<comment type="caution">
    <text evidence="3">The sequence shown here is derived from an EMBL/GenBank/DDBJ whole genome shotgun (WGS) entry which is preliminary data.</text>
</comment>
<dbReference type="Proteomes" id="UP000028828">
    <property type="component" value="Unassembled WGS sequence"/>
</dbReference>
<dbReference type="VEuPathDB" id="ToxoDB:TGP89_260620"/>
<feature type="compositionally biased region" description="Polar residues" evidence="1">
    <location>
        <begin position="84"/>
        <end position="93"/>
    </location>
</feature>
<dbReference type="OrthoDB" id="332639at2759"/>
<dbReference type="EMBL" id="AEYI02001232">
    <property type="protein sequence ID" value="KFG39925.1"/>
    <property type="molecule type" value="Genomic_DNA"/>
</dbReference>
<feature type="compositionally biased region" description="Basic and acidic residues" evidence="1">
    <location>
        <begin position="96"/>
        <end position="107"/>
    </location>
</feature>
<sequence length="115" mass="11496">MDEFSGCICQFLSTLIGGVRSAITNADSLSMPTDLGNVGAGPGGSVGAVPPAAAETNDGMAPAQVAALVVLLIVMVLTFLQNSTSSSTTTKGRNVSRPDDGNDDRSGGRPGRSVA</sequence>
<gene>
    <name evidence="3" type="ORF">TGP89_260620</name>
</gene>
<dbReference type="AlphaFoldDB" id="A0A086K6A7"/>
<keyword evidence="2" id="KW-1133">Transmembrane helix</keyword>
<proteinExistence type="predicted"/>
<keyword evidence="2 3" id="KW-0812">Transmembrane</keyword>
<protein>
    <submittedName>
        <fullName evidence="3">Putative transmembrane protein</fullName>
    </submittedName>
</protein>
<evidence type="ECO:0000313" key="3">
    <source>
        <dbReference type="EMBL" id="KFG39925.1"/>
    </source>
</evidence>